<evidence type="ECO:0000313" key="1">
    <source>
        <dbReference type="EMBL" id="ACR71113.1"/>
    </source>
</evidence>
<keyword evidence="2" id="KW-1185">Reference proteome</keyword>
<proteinExistence type="predicted"/>
<sequence>MIYMWIQIPYLSIIREKCIFIKIMIVVNRRNIEAFNFIR</sequence>
<reference evidence="1 2" key="1">
    <citation type="journal article" date="2009" name="Proc. Natl. Acad. Sci. U.S.A.">
        <title>Characterizing a model human gut microbiota composed of members of its two dominant bacterial phyla.</title>
        <authorList>
            <person name="Mahowald M.A."/>
            <person name="Rey F.E."/>
            <person name="Seedorf H."/>
            <person name="Turnbaugh P.J."/>
            <person name="Fulton R.S."/>
            <person name="Wollam A."/>
            <person name="Shah N."/>
            <person name="Wang C."/>
            <person name="Magrini V."/>
            <person name="Wilson R.K."/>
            <person name="Cantarel B.L."/>
            <person name="Coutinho P.M."/>
            <person name="Henrissat B."/>
            <person name="Crock L.W."/>
            <person name="Russell A."/>
            <person name="Verberkmoes N.C."/>
            <person name="Hettich R.L."/>
            <person name="Gordon J.I."/>
        </authorList>
    </citation>
    <scope>NUCLEOTIDE SEQUENCE [LARGE SCALE GENOMIC DNA]</scope>
    <source>
        <strain evidence="2">ATCC 27750 / DSM 3376 / VPI C15-48 / C15-B4</strain>
    </source>
</reference>
<evidence type="ECO:0000313" key="2">
    <source>
        <dbReference type="Proteomes" id="UP000001476"/>
    </source>
</evidence>
<dbReference type="STRING" id="515620.EUBELI_00076"/>
<dbReference type="AlphaFoldDB" id="C4Z1D9"/>
<name>C4Z1D9_LACE2</name>
<accession>C4Z1D9</accession>
<gene>
    <name evidence="1" type="ordered locus">EUBELI_00076</name>
</gene>
<organism evidence="1 2">
    <name type="scientific">Lachnospira eligens (strain ATCC 27750 / DSM 3376 / VPI C15-48 / C15-B4)</name>
    <name type="common">Eubacterium eligens</name>
    <dbReference type="NCBI Taxonomy" id="515620"/>
    <lineage>
        <taxon>Bacteria</taxon>
        <taxon>Bacillati</taxon>
        <taxon>Bacillota</taxon>
        <taxon>Clostridia</taxon>
        <taxon>Lachnospirales</taxon>
        <taxon>Lachnospiraceae</taxon>
        <taxon>Lachnospira</taxon>
    </lineage>
</organism>
<protein>
    <submittedName>
        <fullName evidence="1">Uncharacterized protein</fullName>
    </submittedName>
</protein>
<dbReference type="KEGG" id="eel:EUBELI_00076"/>
<dbReference type="HOGENOM" id="CLU_3309895_0_0_9"/>
<dbReference type="EMBL" id="CP001104">
    <property type="protein sequence ID" value="ACR71113.1"/>
    <property type="molecule type" value="Genomic_DNA"/>
</dbReference>
<dbReference type="Proteomes" id="UP000001476">
    <property type="component" value="Chromosome"/>
</dbReference>